<keyword evidence="2" id="KW-0227">DNA damage</keyword>
<dbReference type="Pfam" id="PF00271">
    <property type="entry name" value="Helicase_C"/>
    <property type="match status" value="1"/>
</dbReference>
<evidence type="ECO:0000256" key="2">
    <source>
        <dbReference type="ARBA" id="ARBA00022763"/>
    </source>
</evidence>
<dbReference type="InterPro" id="IPR012340">
    <property type="entry name" value="NA-bd_OB-fold"/>
</dbReference>
<gene>
    <name evidence="11" type="ORF">A2519_21930</name>
</gene>
<evidence type="ECO:0000256" key="3">
    <source>
        <dbReference type="ARBA" id="ARBA00022801"/>
    </source>
</evidence>
<dbReference type="Proteomes" id="UP000179243">
    <property type="component" value="Unassembled WGS sequence"/>
</dbReference>
<keyword evidence="5" id="KW-0067">ATP-binding</keyword>
<evidence type="ECO:0000313" key="11">
    <source>
        <dbReference type="EMBL" id="OGK07626.1"/>
    </source>
</evidence>
<dbReference type="GO" id="GO:0005524">
    <property type="term" value="F:ATP binding"/>
    <property type="evidence" value="ECO:0007669"/>
    <property type="project" value="UniProtKB-KW"/>
</dbReference>
<keyword evidence="7" id="KW-0234">DNA repair</keyword>
<dbReference type="Pfam" id="PF17191">
    <property type="entry name" value="RecG_wedge"/>
    <property type="match status" value="1"/>
</dbReference>
<name>A0A1F7FM97_UNCRA</name>
<dbReference type="SMART" id="SM00487">
    <property type="entry name" value="DEXDc"/>
    <property type="match status" value="1"/>
</dbReference>
<evidence type="ECO:0000313" key="12">
    <source>
        <dbReference type="Proteomes" id="UP000179243"/>
    </source>
</evidence>
<feature type="domain" description="Helicase C-terminal" evidence="10">
    <location>
        <begin position="454"/>
        <end position="631"/>
    </location>
</feature>
<protein>
    <recommendedName>
        <fullName evidence="8">Probable DNA 3'-5' helicase RecG</fullName>
    </recommendedName>
</protein>
<dbReference type="CDD" id="cd04488">
    <property type="entry name" value="RecG_wedge_OBF"/>
    <property type="match status" value="1"/>
</dbReference>
<evidence type="ECO:0000256" key="5">
    <source>
        <dbReference type="ARBA" id="ARBA00022840"/>
    </source>
</evidence>
<dbReference type="PANTHER" id="PTHR47964">
    <property type="entry name" value="ATP-DEPENDENT DNA HELICASE HOMOLOG RECG, CHLOROPLASTIC"/>
    <property type="match status" value="1"/>
</dbReference>
<evidence type="ECO:0000256" key="4">
    <source>
        <dbReference type="ARBA" id="ARBA00022806"/>
    </source>
</evidence>
<dbReference type="Gene3D" id="2.40.50.140">
    <property type="entry name" value="Nucleic acid-binding proteins"/>
    <property type="match status" value="1"/>
</dbReference>
<keyword evidence="3" id="KW-0378">Hydrolase</keyword>
<dbReference type="NCBIfam" id="NF008168">
    <property type="entry name" value="PRK10917.2-2"/>
    <property type="match status" value="1"/>
</dbReference>
<dbReference type="GO" id="GO:0003677">
    <property type="term" value="F:DNA binding"/>
    <property type="evidence" value="ECO:0007669"/>
    <property type="project" value="UniProtKB-KW"/>
</dbReference>
<dbReference type="SMART" id="SM00490">
    <property type="entry name" value="HELICc"/>
    <property type="match status" value="1"/>
</dbReference>
<evidence type="ECO:0000256" key="7">
    <source>
        <dbReference type="ARBA" id="ARBA00023204"/>
    </source>
</evidence>
<dbReference type="Gene3D" id="3.40.50.300">
    <property type="entry name" value="P-loop containing nucleotide triphosphate hydrolases"/>
    <property type="match status" value="2"/>
</dbReference>
<keyword evidence="6" id="KW-0238">DNA-binding</keyword>
<evidence type="ECO:0000256" key="1">
    <source>
        <dbReference type="ARBA" id="ARBA00022741"/>
    </source>
</evidence>
<dbReference type="SUPFAM" id="SSF52540">
    <property type="entry name" value="P-loop containing nucleoside triphosphate hydrolases"/>
    <property type="match status" value="2"/>
</dbReference>
<dbReference type="InterPro" id="IPR001650">
    <property type="entry name" value="Helicase_C-like"/>
</dbReference>
<evidence type="ECO:0000259" key="10">
    <source>
        <dbReference type="PROSITE" id="PS51194"/>
    </source>
</evidence>
<dbReference type="GO" id="GO:0006281">
    <property type="term" value="P:DNA repair"/>
    <property type="evidence" value="ECO:0007669"/>
    <property type="project" value="UniProtKB-KW"/>
</dbReference>
<dbReference type="PROSITE" id="PS51192">
    <property type="entry name" value="HELICASE_ATP_BIND_1"/>
    <property type="match status" value="1"/>
</dbReference>
<proteinExistence type="predicted"/>
<reference evidence="11 12" key="1">
    <citation type="journal article" date="2016" name="Nat. Commun.">
        <title>Thousands of microbial genomes shed light on interconnected biogeochemical processes in an aquifer system.</title>
        <authorList>
            <person name="Anantharaman K."/>
            <person name="Brown C.T."/>
            <person name="Hug L.A."/>
            <person name="Sharon I."/>
            <person name="Castelle C.J."/>
            <person name="Probst A.J."/>
            <person name="Thomas B.C."/>
            <person name="Singh A."/>
            <person name="Wilkins M.J."/>
            <person name="Karaoz U."/>
            <person name="Brodie E.L."/>
            <person name="Williams K.H."/>
            <person name="Hubbard S.S."/>
            <person name="Banfield J.F."/>
        </authorList>
    </citation>
    <scope>NUCLEOTIDE SEQUENCE [LARGE SCALE GENOMIC DNA]</scope>
</reference>
<dbReference type="GO" id="GO:0016787">
    <property type="term" value="F:hydrolase activity"/>
    <property type="evidence" value="ECO:0007669"/>
    <property type="project" value="UniProtKB-KW"/>
</dbReference>
<organism evidence="11 12">
    <name type="scientific">Candidatus Raymondbacteria bacterium RIFOXYD12_FULL_49_13</name>
    <dbReference type="NCBI Taxonomy" id="1817890"/>
    <lineage>
        <taxon>Bacteria</taxon>
        <taxon>Raymondiibacteriota</taxon>
    </lineage>
</organism>
<comment type="caution">
    <text evidence="11">The sequence shown here is derived from an EMBL/GenBank/DDBJ whole genome shotgun (WGS) entry which is preliminary data.</text>
</comment>
<dbReference type="PROSITE" id="PS51194">
    <property type="entry name" value="HELICASE_CTER"/>
    <property type="match status" value="1"/>
</dbReference>
<dbReference type="EMBL" id="MFYX01000001">
    <property type="protein sequence ID" value="OGK07626.1"/>
    <property type="molecule type" value="Genomic_DNA"/>
</dbReference>
<dbReference type="InterPro" id="IPR027417">
    <property type="entry name" value="P-loop_NTPase"/>
</dbReference>
<accession>A0A1F7FM97</accession>
<dbReference type="Pfam" id="PF00270">
    <property type="entry name" value="DEAD"/>
    <property type="match status" value="1"/>
</dbReference>
<dbReference type="GO" id="GO:0003678">
    <property type="term" value="F:DNA helicase activity"/>
    <property type="evidence" value="ECO:0007669"/>
    <property type="project" value="TreeGrafter"/>
</dbReference>
<feature type="domain" description="Helicase ATP-binding" evidence="9">
    <location>
        <begin position="284"/>
        <end position="445"/>
    </location>
</feature>
<evidence type="ECO:0000259" key="9">
    <source>
        <dbReference type="PROSITE" id="PS51192"/>
    </source>
</evidence>
<dbReference type="InterPro" id="IPR011545">
    <property type="entry name" value="DEAD/DEAH_box_helicase_dom"/>
</dbReference>
<evidence type="ECO:0000256" key="6">
    <source>
        <dbReference type="ARBA" id="ARBA00023125"/>
    </source>
</evidence>
<dbReference type="InterPro" id="IPR014001">
    <property type="entry name" value="Helicase_ATP-bd"/>
</dbReference>
<sequence>MKKHGPKDPVLLSSSLDVLAGIGGKRAAAFRDLGILTVEDLLRFLPRTYINRRELTPFGDLRDGMFASVLGTVKRVLTPGRDRLTIVLTDGRGELTLVWFIGRRYYSDKFVLGCRVSAWGRISVYNTVLQMAHPDVKILADGEEPEKGIFPIYVKPGELKDVCADSKVIGTAVRDALVRMREHLPESLPGTIIAKRGFPPLKEVYQRLHFPVEDSLEAVYALRDRLKYEEAFVIAFIMAGLRNKNKVSGSSFPIAGDCAATVLKNAGFAFTNAQKRVLREIEADLSAPERMNRLLQGDVGSGKTVVCAVAAARVLAIGAQVAFMAPTEILARQHFHELNRLYKGTGKRIELFVSGLSTQVRVGLDEDLAAGNIDLAVGTHALISESTVFKDLKLVIVDEQHRFGVLQRKALSRKGALPEILVVSATPIPRTLALTLYGDLSLSIIDELPPGRIPVKTYIVTNDKRAGMYGFVRVKIGKGGKAFFILPLVEESEKLNEVRSVIETAAHLSNTVFPDILVDIMHGKMASGEKDAAMARFASGACKILVSTTVVEVGVDVPDADVMVIEHPERFGLSQLHQLRGRIGRRQRESFCFLMAGKTCAPDAYERLVKFAATNDGFVIAELDFETRGAGQLSGVQQSGLGEFRFLNLVRDGKIIIEAREDVAETLARWETLDTGEKERLYASAACFGDLGKALLETA</sequence>
<dbReference type="AlphaFoldDB" id="A0A1F7FM97"/>
<dbReference type="Pfam" id="PF19833">
    <property type="entry name" value="RecG_dom3_C"/>
    <property type="match status" value="1"/>
</dbReference>
<dbReference type="InterPro" id="IPR045562">
    <property type="entry name" value="RecG_dom3_C"/>
</dbReference>
<keyword evidence="4" id="KW-0347">Helicase</keyword>
<keyword evidence="1" id="KW-0547">Nucleotide-binding</keyword>
<dbReference type="InterPro" id="IPR033454">
    <property type="entry name" value="RecG_wedge"/>
</dbReference>
<evidence type="ECO:0000256" key="8">
    <source>
        <dbReference type="ARBA" id="ARBA00049819"/>
    </source>
</evidence>
<dbReference type="InterPro" id="IPR047112">
    <property type="entry name" value="RecG/Mfd"/>
</dbReference>
<dbReference type="PANTHER" id="PTHR47964:SF1">
    <property type="entry name" value="ATP-DEPENDENT DNA HELICASE HOMOLOG RECG, CHLOROPLASTIC"/>
    <property type="match status" value="1"/>
</dbReference>
<dbReference type="SUPFAM" id="SSF50249">
    <property type="entry name" value="Nucleic acid-binding proteins"/>
    <property type="match status" value="1"/>
</dbReference>